<evidence type="ECO:0000313" key="1">
    <source>
        <dbReference type="EMBL" id="GCD41760.1"/>
    </source>
</evidence>
<evidence type="ECO:0000313" key="2">
    <source>
        <dbReference type="Proteomes" id="UP000286746"/>
    </source>
</evidence>
<reference evidence="1 2" key="1">
    <citation type="submission" date="2018-11" db="EMBL/GenBank/DDBJ databases">
        <title>Whole genome sequence of Streptomyces paromomycinus NBRC 15454(T).</title>
        <authorList>
            <person name="Komaki H."/>
            <person name="Tamura T."/>
        </authorList>
    </citation>
    <scope>NUCLEOTIDE SEQUENCE [LARGE SCALE GENOMIC DNA]</scope>
    <source>
        <strain evidence="1 2">NBRC 15454</strain>
    </source>
</reference>
<accession>A0A401VXF9</accession>
<keyword evidence="2" id="KW-1185">Reference proteome</keyword>
<organism evidence="1 2">
    <name type="scientific">Streptomyces paromomycinus</name>
    <name type="common">Streptomyces rimosus subsp. paromomycinus</name>
    <dbReference type="NCBI Taxonomy" id="92743"/>
    <lineage>
        <taxon>Bacteria</taxon>
        <taxon>Bacillati</taxon>
        <taxon>Actinomycetota</taxon>
        <taxon>Actinomycetes</taxon>
        <taxon>Kitasatosporales</taxon>
        <taxon>Streptomycetaceae</taxon>
        <taxon>Streptomyces</taxon>
    </lineage>
</organism>
<dbReference type="RefSeq" id="WP_170251591.1">
    <property type="nucleotide sequence ID" value="NZ_BHZD01000001.1"/>
</dbReference>
<comment type="caution">
    <text evidence="1">The sequence shown here is derived from an EMBL/GenBank/DDBJ whole genome shotgun (WGS) entry which is preliminary data.</text>
</comment>
<protein>
    <submittedName>
        <fullName evidence="1">Uncharacterized protein</fullName>
    </submittedName>
</protein>
<dbReference type="Proteomes" id="UP000286746">
    <property type="component" value="Unassembled WGS sequence"/>
</dbReference>
<gene>
    <name evidence="1" type="ORF">GKJPGBOP_01417</name>
</gene>
<dbReference type="EMBL" id="BHZD01000001">
    <property type="protein sequence ID" value="GCD41760.1"/>
    <property type="molecule type" value="Genomic_DNA"/>
</dbReference>
<sequence>MTDGVNSGVEDYGLYSTWEEMADACRTQGPDHVVRTIHEAEAEDPYGRRWPRYKRHDDKALAHLRFAPAPEPAS</sequence>
<name>A0A401VXF9_STREY</name>
<proteinExistence type="predicted"/>
<dbReference type="AlphaFoldDB" id="A0A401VXF9"/>